<evidence type="ECO:0000256" key="3">
    <source>
        <dbReference type="ARBA" id="ARBA00018141"/>
    </source>
</evidence>
<gene>
    <name evidence="8" type="primary">queD</name>
    <name evidence="8" type="ORF">I6U51_20750</name>
</gene>
<comment type="pathway">
    <text evidence="1 5">Purine metabolism; 7-cyano-7-deazaguanine biosynthesis.</text>
</comment>
<sequence length="147" mass="17068">MYILKTEHSFDSAHFLAQYVGKCGNIHGHRWRVEIEVQSETLIKGGQLDGMVVDFSDLKKDVKDMIDYYDHALIIQEGTMRQETLHCILQDGFKVITVNFRPTAENFAAFFFKEIKNKGYNVKRSTVYETPTNSAIYEESERNSNEF</sequence>
<feature type="active site" description="Proton acceptor" evidence="6">
    <location>
        <position position="23"/>
    </location>
</feature>
<keyword evidence="5" id="KW-0456">Lyase</keyword>
<keyword evidence="9" id="KW-1185">Reference proteome</keyword>
<comment type="cofactor">
    <cofactor evidence="5 7">
        <name>Zn(2+)</name>
        <dbReference type="ChEBI" id="CHEBI:29105"/>
    </cofactor>
    <text evidence="5 7">Binds 1 zinc ion per subunit.</text>
</comment>
<accession>A0A934I1I4</accession>
<keyword evidence="5 7" id="KW-0479">Metal-binding</keyword>
<organism evidence="8 9">
    <name type="scientific">Clostridium aciditolerans</name>
    <dbReference type="NCBI Taxonomy" id="339861"/>
    <lineage>
        <taxon>Bacteria</taxon>
        <taxon>Bacillati</taxon>
        <taxon>Bacillota</taxon>
        <taxon>Clostridia</taxon>
        <taxon>Eubacteriales</taxon>
        <taxon>Clostridiaceae</taxon>
        <taxon>Clostridium</taxon>
    </lineage>
</organism>
<evidence type="ECO:0000256" key="7">
    <source>
        <dbReference type="PIRSR" id="PIRSR006113-2"/>
    </source>
</evidence>
<keyword evidence="5" id="KW-0671">Queuosine biosynthesis</keyword>
<dbReference type="PIRSF" id="PIRSF006113">
    <property type="entry name" value="PTP_synth"/>
    <property type="match status" value="1"/>
</dbReference>
<dbReference type="PANTHER" id="PTHR12589:SF8">
    <property type="entry name" value="6-CARBOXY-5,6,7,8-TETRAHYDROPTERIN SYNTHASE"/>
    <property type="match status" value="1"/>
</dbReference>
<dbReference type="RefSeq" id="WP_211144466.1">
    <property type="nucleotide sequence ID" value="NZ_JAEEGB010000038.1"/>
</dbReference>
<dbReference type="NCBIfam" id="TIGR03367">
    <property type="entry name" value="queuosine_QueD"/>
    <property type="match status" value="1"/>
</dbReference>
<dbReference type="InterPro" id="IPR007115">
    <property type="entry name" value="6-PTP_synth/QueD"/>
</dbReference>
<evidence type="ECO:0000313" key="9">
    <source>
        <dbReference type="Proteomes" id="UP000622687"/>
    </source>
</evidence>
<dbReference type="EC" id="4.-.-.-" evidence="5"/>
<dbReference type="GO" id="GO:0008616">
    <property type="term" value="P:tRNA queuosine(34) biosynthetic process"/>
    <property type="evidence" value="ECO:0007669"/>
    <property type="project" value="UniProtKB-KW"/>
</dbReference>
<proteinExistence type="inferred from homology"/>
<dbReference type="SUPFAM" id="SSF55620">
    <property type="entry name" value="Tetrahydrobiopterin biosynthesis enzymes-like"/>
    <property type="match status" value="1"/>
</dbReference>
<evidence type="ECO:0000256" key="4">
    <source>
        <dbReference type="ARBA" id="ARBA00048807"/>
    </source>
</evidence>
<dbReference type="PANTHER" id="PTHR12589">
    <property type="entry name" value="PYRUVOYL TETRAHYDROBIOPTERIN SYNTHASE"/>
    <property type="match status" value="1"/>
</dbReference>
<comment type="catalytic activity">
    <reaction evidence="4 5">
        <text>7,8-dihydroneopterin 3'-triphosphate + H2O = 6-carboxy-5,6,7,8-tetrahydropterin + triphosphate + acetaldehyde + 2 H(+)</text>
        <dbReference type="Rhea" id="RHEA:27966"/>
        <dbReference type="ChEBI" id="CHEBI:15343"/>
        <dbReference type="ChEBI" id="CHEBI:15377"/>
        <dbReference type="ChEBI" id="CHEBI:15378"/>
        <dbReference type="ChEBI" id="CHEBI:18036"/>
        <dbReference type="ChEBI" id="CHEBI:58462"/>
        <dbReference type="ChEBI" id="CHEBI:61032"/>
        <dbReference type="EC" id="4.1.2.50"/>
    </reaction>
</comment>
<comment type="similarity">
    <text evidence="2 5">Belongs to the PTPS family. QueD subfamily.</text>
</comment>
<dbReference type="InterPro" id="IPR038418">
    <property type="entry name" value="6-PTP_synth/QueD_sf"/>
</dbReference>
<reference evidence="8" key="1">
    <citation type="submission" date="2020-12" db="EMBL/GenBank/DDBJ databases">
        <title>Clostridium thailandense sp. nov., a novel acetogenic bacterium isolated from peat land soil in Thailand.</title>
        <authorList>
            <person name="Chaikitkaew S."/>
            <person name="Birkeland N.K."/>
        </authorList>
    </citation>
    <scope>NUCLEOTIDE SEQUENCE</scope>
    <source>
        <strain evidence="8">DSM 17425</strain>
    </source>
</reference>
<evidence type="ECO:0000313" key="8">
    <source>
        <dbReference type="EMBL" id="MBI6875107.1"/>
    </source>
</evidence>
<protein>
    <recommendedName>
        <fullName evidence="3 5">6-carboxy-5,6,7,8-tetrahydropterin synthase</fullName>
        <ecNumber evidence="5">4.-.-.-</ecNumber>
    </recommendedName>
</protein>
<dbReference type="AlphaFoldDB" id="A0A934I1I4"/>
<feature type="active site" description="Charge relay system" evidence="6">
    <location>
        <position position="71"/>
    </location>
</feature>
<evidence type="ECO:0000256" key="6">
    <source>
        <dbReference type="PIRSR" id="PIRSR006113-1"/>
    </source>
</evidence>
<comment type="caution">
    <text evidence="8">The sequence shown here is derived from an EMBL/GenBank/DDBJ whole genome shotgun (WGS) entry which is preliminary data.</text>
</comment>
<feature type="binding site" evidence="7">
    <location>
        <position position="29"/>
    </location>
    <ligand>
        <name>Zn(2+)</name>
        <dbReference type="ChEBI" id="CHEBI:29105"/>
    </ligand>
</feature>
<dbReference type="GO" id="GO:0070497">
    <property type="term" value="F:6-carboxytetrahydropterin synthase activity"/>
    <property type="evidence" value="ECO:0007669"/>
    <property type="project" value="UniProtKB-EC"/>
</dbReference>
<evidence type="ECO:0000256" key="1">
    <source>
        <dbReference type="ARBA" id="ARBA00005061"/>
    </source>
</evidence>
<keyword evidence="5 7" id="KW-0862">Zinc</keyword>
<dbReference type="EMBL" id="JAEEGB010000038">
    <property type="protein sequence ID" value="MBI6875107.1"/>
    <property type="molecule type" value="Genomic_DNA"/>
</dbReference>
<evidence type="ECO:0000256" key="5">
    <source>
        <dbReference type="PIRNR" id="PIRNR006113"/>
    </source>
</evidence>
<dbReference type="Pfam" id="PF01242">
    <property type="entry name" value="PTPS"/>
    <property type="match status" value="1"/>
</dbReference>
<name>A0A934I1I4_9CLOT</name>
<dbReference type="GO" id="GO:0046872">
    <property type="term" value="F:metal ion binding"/>
    <property type="evidence" value="ECO:0007669"/>
    <property type="project" value="UniProtKB-KW"/>
</dbReference>
<feature type="active site" description="Charge relay system" evidence="6">
    <location>
        <position position="129"/>
    </location>
</feature>
<dbReference type="Gene3D" id="3.30.479.10">
    <property type="entry name" value="6-pyruvoyl tetrahydropterin synthase/QueD"/>
    <property type="match status" value="1"/>
</dbReference>
<evidence type="ECO:0000256" key="2">
    <source>
        <dbReference type="ARBA" id="ARBA00008900"/>
    </source>
</evidence>
<dbReference type="Proteomes" id="UP000622687">
    <property type="component" value="Unassembled WGS sequence"/>
</dbReference>
<feature type="binding site" evidence="7">
    <location>
        <position position="27"/>
    </location>
    <ligand>
        <name>Zn(2+)</name>
        <dbReference type="ChEBI" id="CHEBI:29105"/>
    </ligand>
</feature>
<feature type="binding site" evidence="7">
    <location>
        <position position="14"/>
    </location>
    <ligand>
        <name>Zn(2+)</name>
        <dbReference type="ChEBI" id="CHEBI:29105"/>
    </ligand>
</feature>